<dbReference type="Pfam" id="PF07715">
    <property type="entry name" value="Plug"/>
    <property type="match status" value="1"/>
</dbReference>
<evidence type="ECO:0000313" key="20">
    <source>
        <dbReference type="Proteomes" id="UP000004728"/>
    </source>
</evidence>
<comment type="similarity">
    <text evidence="2 14 15">Belongs to the TonB-dependent receptor family.</text>
</comment>
<dbReference type="PANTHER" id="PTHR32552:SF68">
    <property type="entry name" value="FERRICHROME OUTER MEMBRANE TRANSPORTER_PHAGE RECEPTOR"/>
    <property type="match status" value="1"/>
</dbReference>
<dbReference type="Gene3D" id="2.170.130.10">
    <property type="entry name" value="TonB-dependent receptor, plug domain"/>
    <property type="match status" value="1"/>
</dbReference>
<dbReference type="NCBIfam" id="TIGR01783">
    <property type="entry name" value="TonB-siderophor"/>
    <property type="match status" value="1"/>
</dbReference>
<sequence>MTVPASAVWDMFRIERKKMRPVSKLLLTTSLIFLSSHAYAEDTSIGDDASGASDIVVTGTADSTRAAAGTKGTLPIAETPQSISVISSEDIDHLGLANLNQSLRYVAGITPETRGANAEIYDQFKLRGFDAPIYLDGLKQFSSATGYAAPQIDVSRLDRIEVVKGPASALYGQSSPGGLVAMTSKLPLDKEFYGSASATYGTYNLYRVDADVGGKLSDRFSARLYGSVNGADTQQYFGKRVRQTVSGAVTAKIDERTTLTVLGAYSHDPNNGNYGGAPASGTLFANPNGRISTQFADGEPGDFFRRNQAAGTYILNHDFGGGWAFRAAGRYQHVTTDLGAVYQTGVATDATMSTFGRGSYATNENLSNWTFDNQLSGHVTTGPIRHDLLFGIDHQSAHSRELAAFGSADPINAFAPVYGTQIVPQSPYDISSSPYSYDVHQEQTGIYAQDQMSWGGLRVLLSGRHDWSVANDGSTDQHDHKFTGRVGVLYKTRIGLAPYVSYATSFEPQSGQVLHSDASVSMAKPSMGKEVEAGIKYQPAGSAMLISAAWFHIEQSNLLTAIPSSIYSTQSGKVRSEGLEIEAKVPLPGGFAFRGAYGHQKVRTVADVETPTNIGQGIIGVGNGNLAVNLDWHARSGPLKGLMLGAGLRHVEHVYGGQVDGVATYSPAYTLADALVRYDLGQASHRLSSMELALNVTNLFDKTYLTSCYITSVGWCWYGQRRTVQGTISWHW</sequence>
<keyword evidence="7 16" id="KW-0732">Signal</keyword>
<protein>
    <submittedName>
        <fullName evidence="19">Putative TonB-dependent receptor</fullName>
    </submittedName>
</protein>
<feature type="domain" description="TonB-dependent receptor-like beta-barrel" evidence="17">
    <location>
        <begin position="252"/>
        <end position="699"/>
    </location>
</feature>
<feature type="domain" description="TonB-dependent receptor plug" evidence="18">
    <location>
        <begin position="76"/>
        <end position="178"/>
    </location>
</feature>
<dbReference type="FunFam" id="2.170.130.10:FF:000001">
    <property type="entry name" value="Catecholate siderophore TonB-dependent receptor"/>
    <property type="match status" value="1"/>
</dbReference>
<evidence type="ECO:0000256" key="11">
    <source>
        <dbReference type="ARBA" id="ARBA00023136"/>
    </source>
</evidence>
<evidence type="ECO:0000256" key="16">
    <source>
        <dbReference type="SAM" id="SignalP"/>
    </source>
</evidence>
<evidence type="ECO:0000256" key="4">
    <source>
        <dbReference type="ARBA" id="ARBA00022452"/>
    </source>
</evidence>
<dbReference type="STRING" id="983920.Y88_0151"/>
<proteinExistence type="inferred from homology"/>
<dbReference type="Pfam" id="PF00593">
    <property type="entry name" value="TonB_dep_Rec_b-barrel"/>
    <property type="match status" value="1"/>
</dbReference>
<keyword evidence="6 14" id="KW-0812">Transmembrane</keyword>
<dbReference type="GO" id="GO:0015344">
    <property type="term" value="F:siderophore uptake transmembrane transporter activity"/>
    <property type="evidence" value="ECO:0007669"/>
    <property type="project" value="TreeGrafter"/>
</dbReference>
<keyword evidence="13 14" id="KW-0998">Cell outer membrane</keyword>
<name>F1ZB34_9SPHN</name>
<dbReference type="GO" id="GO:0009279">
    <property type="term" value="C:cell outer membrane"/>
    <property type="evidence" value="ECO:0007669"/>
    <property type="project" value="UniProtKB-SubCell"/>
</dbReference>
<dbReference type="InterPro" id="IPR036942">
    <property type="entry name" value="Beta-barrel_TonB_sf"/>
</dbReference>
<organism evidence="19 20">
    <name type="scientific">Novosphingobium nitrogenifigens DSM 19370</name>
    <dbReference type="NCBI Taxonomy" id="983920"/>
    <lineage>
        <taxon>Bacteria</taxon>
        <taxon>Pseudomonadati</taxon>
        <taxon>Pseudomonadota</taxon>
        <taxon>Alphaproteobacteria</taxon>
        <taxon>Sphingomonadales</taxon>
        <taxon>Sphingomonadaceae</taxon>
        <taxon>Novosphingobium</taxon>
    </lineage>
</organism>
<evidence type="ECO:0000256" key="2">
    <source>
        <dbReference type="ARBA" id="ARBA00009810"/>
    </source>
</evidence>
<keyword evidence="8" id="KW-0408">Iron</keyword>
<dbReference type="FunCoup" id="F1ZB34">
    <property type="interactions" value="69"/>
</dbReference>
<evidence type="ECO:0000256" key="12">
    <source>
        <dbReference type="ARBA" id="ARBA00023170"/>
    </source>
</evidence>
<comment type="subcellular location">
    <subcellularLocation>
        <location evidence="1 14">Cell outer membrane</location>
        <topology evidence="1 14">Multi-pass membrane protein</topology>
    </subcellularLocation>
</comment>
<dbReference type="InterPro" id="IPR037066">
    <property type="entry name" value="Plug_dom_sf"/>
</dbReference>
<feature type="chain" id="PRO_5003277701" evidence="16">
    <location>
        <begin position="41"/>
        <end position="732"/>
    </location>
</feature>
<gene>
    <name evidence="19" type="ORF">Y88_0151</name>
</gene>
<dbReference type="GO" id="GO:0015891">
    <property type="term" value="P:siderophore transport"/>
    <property type="evidence" value="ECO:0007669"/>
    <property type="project" value="InterPro"/>
</dbReference>
<comment type="caution">
    <text evidence="19">The sequence shown here is derived from an EMBL/GenBank/DDBJ whole genome shotgun (WGS) entry which is preliminary data.</text>
</comment>
<keyword evidence="12 19" id="KW-0675">Receptor</keyword>
<dbReference type="GO" id="GO:0038023">
    <property type="term" value="F:signaling receptor activity"/>
    <property type="evidence" value="ECO:0007669"/>
    <property type="project" value="InterPro"/>
</dbReference>
<evidence type="ECO:0000256" key="10">
    <source>
        <dbReference type="ARBA" id="ARBA00023077"/>
    </source>
</evidence>
<keyword evidence="3 14" id="KW-0813">Transport</keyword>
<reference evidence="19 20" key="1">
    <citation type="journal article" date="2012" name="J. Bacteriol.">
        <title>Draft Genome Sequence of Novosphingobium nitrogenifigens Y88T.</title>
        <authorList>
            <person name="Strabala T.J."/>
            <person name="Macdonald L."/>
            <person name="Liu V."/>
            <person name="Smit A.M."/>
        </authorList>
    </citation>
    <scope>NUCLEOTIDE SEQUENCE [LARGE SCALE GENOMIC DNA]</scope>
    <source>
        <strain evidence="19 20">DSM 19370</strain>
    </source>
</reference>
<dbReference type="eggNOG" id="COG4773">
    <property type="taxonomic scope" value="Bacteria"/>
</dbReference>
<keyword evidence="20" id="KW-1185">Reference proteome</keyword>
<dbReference type="InterPro" id="IPR000531">
    <property type="entry name" value="Beta-barrel_TonB"/>
</dbReference>
<evidence type="ECO:0000256" key="7">
    <source>
        <dbReference type="ARBA" id="ARBA00022729"/>
    </source>
</evidence>
<dbReference type="SUPFAM" id="SSF56935">
    <property type="entry name" value="Porins"/>
    <property type="match status" value="1"/>
</dbReference>
<dbReference type="EMBL" id="AEWJ01000044">
    <property type="protein sequence ID" value="EGD58099.1"/>
    <property type="molecule type" value="Genomic_DNA"/>
</dbReference>
<evidence type="ECO:0000313" key="19">
    <source>
        <dbReference type="EMBL" id="EGD58099.1"/>
    </source>
</evidence>
<keyword evidence="5" id="KW-0410">Iron transport</keyword>
<evidence type="ECO:0000256" key="13">
    <source>
        <dbReference type="ARBA" id="ARBA00023237"/>
    </source>
</evidence>
<accession>F1ZB34</accession>
<evidence type="ECO:0000259" key="17">
    <source>
        <dbReference type="Pfam" id="PF00593"/>
    </source>
</evidence>
<dbReference type="CDD" id="cd01347">
    <property type="entry name" value="ligand_gated_channel"/>
    <property type="match status" value="1"/>
</dbReference>
<dbReference type="HOGENOM" id="CLU_008287_9_0_5"/>
<dbReference type="PROSITE" id="PS52016">
    <property type="entry name" value="TONB_DEPENDENT_REC_3"/>
    <property type="match status" value="1"/>
</dbReference>
<evidence type="ECO:0000256" key="6">
    <source>
        <dbReference type="ARBA" id="ARBA00022692"/>
    </source>
</evidence>
<dbReference type="AlphaFoldDB" id="F1ZB34"/>
<keyword evidence="10 15" id="KW-0798">TonB box</keyword>
<dbReference type="Gene3D" id="2.40.170.20">
    <property type="entry name" value="TonB-dependent receptor, beta-barrel domain"/>
    <property type="match status" value="1"/>
</dbReference>
<dbReference type="InterPro" id="IPR012910">
    <property type="entry name" value="Plug_dom"/>
</dbReference>
<evidence type="ECO:0000256" key="5">
    <source>
        <dbReference type="ARBA" id="ARBA00022496"/>
    </source>
</evidence>
<keyword evidence="4 14" id="KW-1134">Transmembrane beta strand</keyword>
<dbReference type="InParanoid" id="F1ZB34"/>
<keyword evidence="9" id="KW-0406">Ion transport</keyword>
<dbReference type="Proteomes" id="UP000004728">
    <property type="component" value="Unassembled WGS sequence"/>
</dbReference>
<evidence type="ECO:0000256" key="15">
    <source>
        <dbReference type="RuleBase" id="RU003357"/>
    </source>
</evidence>
<feature type="signal peptide" evidence="16">
    <location>
        <begin position="1"/>
        <end position="40"/>
    </location>
</feature>
<dbReference type="InterPro" id="IPR039426">
    <property type="entry name" value="TonB-dep_rcpt-like"/>
</dbReference>
<evidence type="ECO:0000259" key="18">
    <source>
        <dbReference type="Pfam" id="PF07715"/>
    </source>
</evidence>
<dbReference type="InterPro" id="IPR010105">
    <property type="entry name" value="TonB_sidphr_rcpt"/>
</dbReference>
<dbReference type="PANTHER" id="PTHR32552">
    <property type="entry name" value="FERRICHROME IRON RECEPTOR-RELATED"/>
    <property type="match status" value="1"/>
</dbReference>
<keyword evidence="11 14" id="KW-0472">Membrane</keyword>
<evidence type="ECO:0000256" key="1">
    <source>
        <dbReference type="ARBA" id="ARBA00004571"/>
    </source>
</evidence>
<evidence type="ECO:0000256" key="14">
    <source>
        <dbReference type="PROSITE-ProRule" id="PRU01360"/>
    </source>
</evidence>
<evidence type="ECO:0000256" key="8">
    <source>
        <dbReference type="ARBA" id="ARBA00023004"/>
    </source>
</evidence>
<evidence type="ECO:0000256" key="3">
    <source>
        <dbReference type="ARBA" id="ARBA00022448"/>
    </source>
</evidence>
<evidence type="ECO:0000256" key="9">
    <source>
        <dbReference type="ARBA" id="ARBA00023065"/>
    </source>
</evidence>